<feature type="domain" description="Opioid growth factor receptor (OGFr) conserved" evidence="1">
    <location>
        <begin position="15"/>
        <end position="144"/>
    </location>
</feature>
<name>A0A6C2YRR1_9BACT</name>
<dbReference type="InterPro" id="IPR006757">
    <property type="entry name" value="OGF_rcpt"/>
</dbReference>
<dbReference type="InterPro" id="IPR039574">
    <property type="entry name" value="OGFr"/>
</dbReference>
<evidence type="ECO:0000259" key="1">
    <source>
        <dbReference type="Pfam" id="PF04664"/>
    </source>
</evidence>
<dbReference type="AlphaFoldDB" id="A0A6C2YRR1"/>
<gene>
    <name evidence="2" type="ORF">GMBLW1_51460</name>
</gene>
<proteinExistence type="predicted"/>
<dbReference type="Pfam" id="PF04664">
    <property type="entry name" value="OGFr_N"/>
    <property type="match status" value="1"/>
</dbReference>
<sequence length="174" mass="20582">MTVPDQPGAFAEMWLAFYGEAGGPNASGYSLEQILAWSNDDWEFQHDFIQWLFPTNEPSRFNPDAPVLDERMIAEFRRDGTAQRRFRETFQRWLRFCGMESTETGIVFVRKPRYVWSEQNHNWLRISRVLRCLRLLGFPSEAAEFFAALQTIRSRIDEETWGYWERAAQCPMPE</sequence>
<dbReference type="PANTHER" id="PTHR14015:SF2">
    <property type="entry name" value="OPIOID GROWTH FACTOR RECEPTOR (OGFR) CONSERVED DOMAIN-CONTAINING PROTEIN"/>
    <property type="match status" value="1"/>
</dbReference>
<keyword evidence="2" id="KW-0675">Receptor</keyword>
<accession>A0A6C2YRR1</accession>
<dbReference type="Proteomes" id="UP000464378">
    <property type="component" value="Chromosome"/>
</dbReference>
<dbReference type="GO" id="GO:0140625">
    <property type="term" value="F:opioid growth factor receptor activity"/>
    <property type="evidence" value="ECO:0007669"/>
    <property type="project" value="InterPro"/>
</dbReference>
<evidence type="ECO:0000313" key="3">
    <source>
        <dbReference type="Proteomes" id="UP000464378"/>
    </source>
</evidence>
<evidence type="ECO:0000313" key="2">
    <source>
        <dbReference type="EMBL" id="VIP04047.1"/>
    </source>
</evidence>
<protein>
    <recommendedName>
        <fullName evidence="1">Opioid growth factor receptor (OGFr) conserved domain-containing protein</fullName>
    </recommendedName>
</protein>
<dbReference type="RefSeq" id="WP_162659179.1">
    <property type="nucleotide sequence ID" value="NZ_LR593887.1"/>
</dbReference>
<keyword evidence="3" id="KW-1185">Reference proteome</keyword>
<dbReference type="InParanoid" id="A0A6C2YRR1"/>
<reference evidence="2" key="1">
    <citation type="submission" date="2019-04" db="EMBL/GenBank/DDBJ databases">
        <authorList>
            <consortium name="Science for Life Laboratories"/>
        </authorList>
    </citation>
    <scope>NUCLEOTIDE SEQUENCE</scope>
    <source>
        <strain evidence="2">MBLW1</strain>
    </source>
</reference>
<dbReference type="KEGG" id="tim:GMBLW1_51460"/>
<organism evidence="2">
    <name type="scientific">Tuwongella immobilis</name>
    <dbReference type="NCBI Taxonomy" id="692036"/>
    <lineage>
        <taxon>Bacteria</taxon>
        <taxon>Pseudomonadati</taxon>
        <taxon>Planctomycetota</taxon>
        <taxon>Planctomycetia</taxon>
        <taxon>Gemmatales</taxon>
        <taxon>Gemmataceae</taxon>
        <taxon>Tuwongella</taxon>
    </lineage>
</organism>
<dbReference type="GO" id="GO:0016020">
    <property type="term" value="C:membrane"/>
    <property type="evidence" value="ECO:0007669"/>
    <property type="project" value="InterPro"/>
</dbReference>
<dbReference type="EMBL" id="LR593887">
    <property type="protein sequence ID" value="VTS05461.1"/>
    <property type="molecule type" value="Genomic_DNA"/>
</dbReference>
<dbReference type="EMBL" id="LR586016">
    <property type="protein sequence ID" value="VIP04047.1"/>
    <property type="molecule type" value="Genomic_DNA"/>
</dbReference>
<dbReference type="PANTHER" id="PTHR14015">
    <property type="entry name" value="OPIOID GROWTH FACTOR RECEPTOR OGFR ZETA-TYPE OPIOID RECEPTOR"/>
    <property type="match status" value="1"/>
</dbReference>